<reference evidence="7" key="1">
    <citation type="journal article" date="2017" name="Nat. Ecol. Evol.">
        <title>Genome expansion and lineage-specific genetic innovations in the forest pathogenic fungi Armillaria.</title>
        <authorList>
            <person name="Sipos G."/>
            <person name="Prasanna A.N."/>
            <person name="Walter M.C."/>
            <person name="O'Connor E."/>
            <person name="Balint B."/>
            <person name="Krizsan K."/>
            <person name="Kiss B."/>
            <person name="Hess J."/>
            <person name="Varga T."/>
            <person name="Slot J."/>
            <person name="Riley R."/>
            <person name="Boka B."/>
            <person name="Rigling D."/>
            <person name="Barry K."/>
            <person name="Lee J."/>
            <person name="Mihaltcheva S."/>
            <person name="LaButti K."/>
            <person name="Lipzen A."/>
            <person name="Waldron R."/>
            <person name="Moloney N.M."/>
            <person name="Sperisen C."/>
            <person name="Kredics L."/>
            <person name="Vagvoelgyi C."/>
            <person name="Patrignani A."/>
            <person name="Fitzpatrick D."/>
            <person name="Nagy I."/>
            <person name="Doyle S."/>
            <person name="Anderson J.B."/>
            <person name="Grigoriev I.V."/>
            <person name="Gueldener U."/>
            <person name="Muensterkoetter M."/>
            <person name="Nagy L.G."/>
        </authorList>
    </citation>
    <scope>NUCLEOTIDE SEQUENCE [LARGE SCALE GENOMIC DNA]</scope>
    <source>
        <strain evidence="7">C18/9</strain>
    </source>
</reference>
<keyword evidence="4" id="KW-0274">FAD</keyword>
<dbReference type="Proteomes" id="UP000219338">
    <property type="component" value="Unassembled WGS sequence"/>
</dbReference>
<comment type="similarity">
    <text evidence="2">Belongs to the GMC oxidoreductase family.</text>
</comment>
<dbReference type="GO" id="GO:0016614">
    <property type="term" value="F:oxidoreductase activity, acting on CH-OH group of donors"/>
    <property type="evidence" value="ECO:0007669"/>
    <property type="project" value="InterPro"/>
</dbReference>
<accession>A0A284RWQ9</accession>
<dbReference type="SUPFAM" id="SSF54373">
    <property type="entry name" value="FAD-linked reductases, C-terminal domain"/>
    <property type="match status" value="2"/>
</dbReference>
<evidence type="ECO:0000256" key="4">
    <source>
        <dbReference type="ARBA" id="ARBA00022827"/>
    </source>
</evidence>
<dbReference type="PANTHER" id="PTHR11552">
    <property type="entry name" value="GLUCOSE-METHANOL-CHOLINE GMC OXIDOREDUCTASE"/>
    <property type="match status" value="1"/>
</dbReference>
<dbReference type="STRING" id="47428.A0A284RWQ9"/>
<feature type="domain" description="Glucose-methanol-choline oxidoreductase N-terminal" evidence="5">
    <location>
        <begin position="910"/>
        <end position="924"/>
    </location>
</feature>
<dbReference type="Gene3D" id="3.50.50.60">
    <property type="entry name" value="FAD/NAD(P)-binding domain"/>
    <property type="match status" value="2"/>
</dbReference>
<dbReference type="Pfam" id="PF05199">
    <property type="entry name" value="GMC_oxred_C"/>
    <property type="match status" value="2"/>
</dbReference>
<keyword evidence="3" id="KW-0285">Flavoprotein</keyword>
<dbReference type="OMA" id="IPGANTM"/>
<feature type="domain" description="Glucose-methanol-choline oxidoreductase N-terminal" evidence="5">
    <location>
        <begin position="328"/>
        <end position="342"/>
    </location>
</feature>
<evidence type="ECO:0000256" key="1">
    <source>
        <dbReference type="ARBA" id="ARBA00001974"/>
    </source>
</evidence>
<dbReference type="EMBL" id="FUEG01000019">
    <property type="protein sequence ID" value="SJL13196.1"/>
    <property type="molecule type" value="Genomic_DNA"/>
</dbReference>
<gene>
    <name evidence="6" type="ORF">ARMOST_16635</name>
</gene>
<dbReference type="PANTHER" id="PTHR11552:SF147">
    <property type="entry name" value="CHOLINE DEHYDROGENASE, MITOCHONDRIAL"/>
    <property type="match status" value="1"/>
</dbReference>
<dbReference type="GO" id="GO:0050660">
    <property type="term" value="F:flavin adenine dinucleotide binding"/>
    <property type="evidence" value="ECO:0007669"/>
    <property type="project" value="InterPro"/>
</dbReference>
<dbReference type="InterPro" id="IPR007867">
    <property type="entry name" value="GMC_OxRtase_C"/>
</dbReference>
<dbReference type="InterPro" id="IPR000172">
    <property type="entry name" value="GMC_OxRdtase_N"/>
</dbReference>
<keyword evidence="7" id="KW-1185">Reference proteome</keyword>
<proteinExistence type="inferred from homology"/>
<evidence type="ECO:0000256" key="2">
    <source>
        <dbReference type="ARBA" id="ARBA00010790"/>
    </source>
</evidence>
<name>A0A284RWQ9_ARMOS</name>
<evidence type="ECO:0000313" key="6">
    <source>
        <dbReference type="EMBL" id="SJL13196.1"/>
    </source>
</evidence>
<dbReference type="InterPro" id="IPR012132">
    <property type="entry name" value="GMC_OxRdtase"/>
</dbReference>
<evidence type="ECO:0000313" key="7">
    <source>
        <dbReference type="Proteomes" id="UP000219338"/>
    </source>
</evidence>
<dbReference type="Gene3D" id="3.30.560.10">
    <property type="entry name" value="Glucose Oxidase, domain 3"/>
    <property type="match status" value="2"/>
</dbReference>
<evidence type="ECO:0000259" key="5">
    <source>
        <dbReference type="PROSITE" id="PS00624"/>
    </source>
</evidence>
<dbReference type="AlphaFoldDB" id="A0A284RWQ9"/>
<dbReference type="PROSITE" id="PS00624">
    <property type="entry name" value="GMC_OXRED_2"/>
    <property type="match status" value="2"/>
</dbReference>
<sequence>MSLKAFKSLWTQAVLNRWLMGLFFLSLLILCSTSALGAIYETFEELPTLDFDFIIIGGLCGTAGNVVANRLTEDSDISVLVLEAGGSTEDVLLAQVPFFCPEASPATPLDWNFTTTEQPGLNGRSISYPRGYGLGGSSAINYLLYTRGSSQDYDRYAQISGDPGWGWEALQPYFQKNERFVAPADHHNTSGEFNPAVHGFDGVTSVSLPGYPRGTDGLVIQATDELPDEFPFNLDYNSGYQLGIGWAPSTVGNGTRSSSETSYLGPAYVSRPNLHVLIHAHVTRILSSNTTSISVKPTFDSVEFTQDDGVTTRILAPSNLTEIILSAGSIGSPHILLNSGIGDSSELTALGIQPVLHLPDVGKNLTDHPRFAVNFFVNSTDTLENIYFRNATFQSEALEEWQANRTGFLSGGVGNQVGFLRIPDDAAVVEGEPCAGDEAAHYELIFSNGLIRGPVPDTGNYFSVTTVVLCPLSRGNLTINSTDPLEPPLINPNYFSHQQDVASMQYAITSAQKFVTAPVWEDYILGIATNITEDDIRDSTGSIFHPIGTASMSPADADWGVVDPDLKLKGADGVRVVDASVLVRDAFKRPSIILGFSSFIAMGFSLILLLALCSSVLGAIYERFDKLPTLDFDFIIIGGGTAGNVLANRLTEDSNISVLVLEAGGSTADALLTQVPFFSPDISSGTAWDWNFTTTEQTGLLGRSISFPRGFGLGGSSAVNYMLYTRGSSQDYDRYAQISGDPGWGWEALQPYMRKASLSNERFVAPSDHHNTSGQFDPTAHGFDGINAVSLPGYPRATDDSVIQATTDFPRQFPFNQDHNSGYELGIGWAQYTIGNGTRSSSQTSYLGTAYIGRPNLHVLIHAHVTRVLQSNKKSDGQPTFDTVEFTQNAGATTHTLAPSSLQEIIFSAGSIGTPHILLHSGIGDKTELKALGIKPTLHLPDVGKNLTDHPRSSVSFFVNSTRTMENIYFRNATFQAEALAEWKAHRTGFLTGGIANQLGFFRIPDNADVLDGEPSAGNETAHYELAFTNGLFSEPVPETGNYFAVSTIVVCPLSRGEVTINSTNPLDSPLINPNYLSHSQDLAVMQYAIASAKKFAAASVWKDYILEITADITEDDDVRNSVGSIYHPVGTASMSPEGADWGVVDPDLKLKGANGVRIVDASVLPFIPAAHTQAAVYIIAERAADLIKAS</sequence>
<dbReference type="SUPFAM" id="SSF51905">
    <property type="entry name" value="FAD/NAD(P)-binding domain"/>
    <property type="match status" value="2"/>
</dbReference>
<dbReference type="Pfam" id="PF00732">
    <property type="entry name" value="GMC_oxred_N"/>
    <property type="match status" value="2"/>
</dbReference>
<organism evidence="6 7">
    <name type="scientific">Armillaria ostoyae</name>
    <name type="common">Armillaria root rot fungus</name>
    <dbReference type="NCBI Taxonomy" id="47428"/>
    <lineage>
        <taxon>Eukaryota</taxon>
        <taxon>Fungi</taxon>
        <taxon>Dikarya</taxon>
        <taxon>Basidiomycota</taxon>
        <taxon>Agaricomycotina</taxon>
        <taxon>Agaricomycetes</taxon>
        <taxon>Agaricomycetidae</taxon>
        <taxon>Agaricales</taxon>
        <taxon>Marasmiineae</taxon>
        <taxon>Physalacriaceae</taxon>
        <taxon>Armillaria</taxon>
    </lineage>
</organism>
<evidence type="ECO:0000256" key="3">
    <source>
        <dbReference type="ARBA" id="ARBA00022630"/>
    </source>
</evidence>
<protein>
    <recommendedName>
        <fullName evidence="5">Glucose-methanol-choline oxidoreductase N-terminal domain-containing protein</fullName>
    </recommendedName>
</protein>
<comment type="cofactor">
    <cofactor evidence="1">
        <name>FAD</name>
        <dbReference type="ChEBI" id="CHEBI:57692"/>
    </cofactor>
</comment>
<dbReference type="OrthoDB" id="269227at2759"/>
<dbReference type="InterPro" id="IPR036188">
    <property type="entry name" value="FAD/NAD-bd_sf"/>
</dbReference>